<evidence type="ECO:0000256" key="10">
    <source>
        <dbReference type="ARBA" id="ARBA00023242"/>
    </source>
</evidence>
<dbReference type="AlphaFoldDB" id="A0A8B8G8S2"/>
<protein>
    <recommendedName>
        <fullName evidence="5">Microtubule-associated protein Jupiter</fullName>
    </recommendedName>
</protein>
<feature type="compositionally biased region" description="Polar residues" evidence="11">
    <location>
        <begin position="114"/>
        <end position="123"/>
    </location>
</feature>
<keyword evidence="7" id="KW-0597">Phosphoprotein</keyword>
<evidence type="ECO:0000256" key="2">
    <source>
        <dbReference type="ARBA" id="ARBA00004123"/>
    </source>
</evidence>
<keyword evidence="12" id="KW-1185">Reference proteome</keyword>
<comment type="function">
    <text evidence="1">Binds to all microtubule populations.</text>
</comment>
<dbReference type="GO" id="GO:0005819">
    <property type="term" value="C:spindle"/>
    <property type="evidence" value="ECO:0007669"/>
    <property type="project" value="UniProtKB-SubCell"/>
</dbReference>
<dbReference type="PANTHER" id="PTHR34930:SF2">
    <property type="entry name" value="MICROTUBULE-ASSOCIATED PROTEIN JUPITER"/>
    <property type="match status" value="1"/>
</dbReference>
<evidence type="ECO:0000313" key="12">
    <source>
        <dbReference type="Proteomes" id="UP000694846"/>
    </source>
</evidence>
<evidence type="ECO:0000256" key="6">
    <source>
        <dbReference type="ARBA" id="ARBA00022490"/>
    </source>
</evidence>
<reference evidence="13" key="1">
    <citation type="submission" date="2025-08" db="UniProtKB">
        <authorList>
            <consortium name="RefSeq"/>
        </authorList>
    </citation>
    <scope>IDENTIFICATION</scope>
    <source>
        <tissue evidence="13">Whole body</tissue>
    </source>
</reference>
<evidence type="ECO:0000256" key="3">
    <source>
        <dbReference type="ARBA" id="ARBA00004186"/>
    </source>
</evidence>
<proteinExistence type="inferred from homology"/>
<keyword evidence="6" id="KW-0963">Cytoplasm</keyword>
<gene>
    <name evidence="13" type="primary">LOC112689663</name>
</gene>
<evidence type="ECO:0000256" key="11">
    <source>
        <dbReference type="SAM" id="MobiDB-lite"/>
    </source>
</evidence>
<sequence length="145" mass="15196">MSKLPNRENKTPPGGVCHDLWGAEFLGSPCHNRVLKPPGGGSSDIFGTASCDEVNPHKRGTNQKNLQSSIILGGQSPTKTTNVTDTTATDGNSEKYDGNPITGEGYEAPKPAANPTQHVSAQSEPAPEQKKASRVPPGGYSSGLW</sequence>
<evidence type="ECO:0000256" key="4">
    <source>
        <dbReference type="ARBA" id="ARBA00005344"/>
    </source>
</evidence>
<dbReference type="Proteomes" id="UP000694846">
    <property type="component" value="Unplaced"/>
</dbReference>
<evidence type="ECO:0000256" key="5">
    <source>
        <dbReference type="ARBA" id="ARBA00021471"/>
    </source>
</evidence>
<evidence type="ECO:0000256" key="1">
    <source>
        <dbReference type="ARBA" id="ARBA00003805"/>
    </source>
</evidence>
<comment type="similarity">
    <text evidence="4">Belongs to the MAP Jupiter family.</text>
</comment>
<keyword evidence="10" id="KW-0539">Nucleus</keyword>
<dbReference type="OrthoDB" id="6367565at2759"/>
<keyword evidence="9" id="KW-0206">Cytoskeleton</keyword>
<evidence type="ECO:0000256" key="9">
    <source>
        <dbReference type="ARBA" id="ARBA00023212"/>
    </source>
</evidence>
<dbReference type="InterPro" id="IPR033335">
    <property type="entry name" value="JUPITER"/>
</dbReference>
<dbReference type="GO" id="GO:0005634">
    <property type="term" value="C:nucleus"/>
    <property type="evidence" value="ECO:0007669"/>
    <property type="project" value="UniProtKB-SubCell"/>
</dbReference>
<dbReference type="PANTHER" id="PTHR34930">
    <property type="entry name" value="GEO05313P1"/>
    <property type="match status" value="1"/>
</dbReference>
<dbReference type="GeneID" id="112689663"/>
<accession>A0A8B8G8S2</accession>
<keyword evidence="8" id="KW-0493">Microtubule</keyword>
<dbReference type="RefSeq" id="XP_025419263.1">
    <property type="nucleotide sequence ID" value="XM_025563478.1"/>
</dbReference>
<organism evidence="12 13">
    <name type="scientific">Sipha flava</name>
    <name type="common">yellow sugarcane aphid</name>
    <dbReference type="NCBI Taxonomy" id="143950"/>
    <lineage>
        <taxon>Eukaryota</taxon>
        <taxon>Metazoa</taxon>
        <taxon>Ecdysozoa</taxon>
        <taxon>Arthropoda</taxon>
        <taxon>Hexapoda</taxon>
        <taxon>Insecta</taxon>
        <taxon>Pterygota</taxon>
        <taxon>Neoptera</taxon>
        <taxon>Paraneoptera</taxon>
        <taxon>Hemiptera</taxon>
        <taxon>Sternorrhyncha</taxon>
        <taxon>Aphidomorpha</taxon>
        <taxon>Aphidoidea</taxon>
        <taxon>Aphididae</taxon>
        <taxon>Sipha</taxon>
    </lineage>
</organism>
<feature type="region of interest" description="Disordered" evidence="11">
    <location>
        <begin position="35"/>
        <end position="145"/>
    </location>
</feature>
<dbReference type="GO" id="GO:0005874">
    <property type="term" value="C:microtubule"/>
    <property type="evidence" value="ECO:0007669"/>
    <property type="project" value="UniProtKB-KW"/>
</dbReference>
<evidence type="ECO:0000256" key="8">
    <source>
        <dbReference type="ARBA" id="ARBA00022701"/>
    </source>
</evidence>
<feature type="compositionally biased region" description="Low complexity" evidence="11">
    <location>
        <begin position="78"/>
        <end position="89"/>
    </location>
</feature>
<evidence type="ECO:0000256" key="7">
    <source>
        <dbReference type="ARBA" id="ARBA00022553"/>
    </source>
</evidence>
<name>A0A8B8G8S2_9HEMI</name>
<comment type="subcellular location">
    <subcellularLocation>
        <location evidence="3">Cytoplasm</location>
        <location evidence="3">Cytoskeleton</location>
        <location evidence="3">Spindle</location>
    </subcellularLocation>
    <subcellularLocation>
        <location evidence="2">Nucleus</location>
    </subcellularLocation>
</comment>
<dbReference type="Pfam" id="PF17054">
    <property type="entry name" value="JUPITER"/>
    <property type="match status" value="1"/>
</dbReference>
<evidence type="ECO:0000313" key="13">
    <source>
        <dbReference type="RefSeq" id="XP_025419263.1"/>
    </source>
</evidence>